<organism evidence="2 3">
    <name type="scientific">Elysia marginata</name>
    <dbReference type="NCBI Taxonomy" id="1093978"/>
    <lineage>
        <taxon>Eukaryota</taxon>
        <taxon>Metazoa</taxon>
        <taxon>Spiralia</taxon>
        <taxon>Lophotrochozoa</taxon>
        <taxon>Mollusca</taxon>
        <taxon>Gastropoda</taxon>
        <taxon>Heterobranchia</taxon>
        <taxon>Euthyneura</taxon>
        <taxon>Panpulmonata</taxon>
        <taxon>Sacoglossa</taxon>
        <taxon>Placobranchoidea</taxon>
        <taxon>Plakobranchidae</taxon>
        <taxon>Elysia</taxon>
    </lineage>
</organism>
<gene>
    <name evidence="2" type="ORF">ElyMa_005404100</name>
</gene>
<reference evidence="2 3" key="1">
    <citation type="journal article" date="2021" name="Elife">
        <title>Chloroplast acquisition without the gene transfer in kleptoplastic sea slugs, Plakobranchus ocellatus.</title>
        <authorList>
            <person name="Maeda T."/>
            <person name="Takahashi S."/>
            <person name="Yoshida T."/>
            <person name="Shimamura S."/>
            <person name="Takaki Y."/>
            <person name="Nagai Y."/>
            <person name="Toyoda A."/>
            <person name="Suzuki Y."/>
            <person name="Arimoto A."/>
            <person name="Ishii H."/>
            <person name="Satoh N."/>
            <person name="Nishiyama T."/>
            <person name="Hasebe M."/>
            <person name="Maruyama T."/>
            <person name="Minagawa J."/>
            <person name="Obokata J."/>
            <person name="Shigenobu S."/>
        </authorList>
    </citation>
    <scope>NUCLEOTIDE SEQUENCE [LARGE SCALE GENOMIC DNA]</scope>
</reference>
<feature type="signal peptide" evidence="1">
    <location>
        <begin position="1"/>
        <end position="20"/>
    </location>
</feature>
<evidence type="ECO:0000313" key="3">
    <source>
        <dbReference type="Proteomes" id="UP000762676"/>
    </source>
</evidence>
<dbReference type="EMBL" id="BMAT01010764">
    <property type="protein sequence ID" value="GFR60274.1"/>
    <property type="molecule type" value="Genomic_DNA"/>
</dbReference>
<accession>A0AAV4EHI2</accession>
<keyword evidence="3" id="KW-1185">Reference proteome</keyword>
<protein>
    <submittedName>
        <fullName evidence="2">Uncharacterized protein</fullName>
    </submittedName>
</protein>
<proteinExistence type="predicted"/>
<keyword evidence="1" id="KW-0732">Signal</keyword>
<evidence type="ECO:0000313" key="2">
    <source>
        <dbReference type="EMBL" id="GFR60274.1"/>
    </source>
</evidence>
<dbReference type="Proteomes" id="UP000762676">
    <property type="component" value="Unassembled WGS sequence"/>
</dbReference>
<comment type="caution">
    <text evidence="2">The sequence shown here is derived from an EMBL/GenBank/DDBJ whole genome shotgun (WGS) entry which is preliminary data.</text>
</comment>
<dbReference type="AlphaFoldDB" id="A0AAV4EHI2"/>
<feature type="chain" id="PRO_5043607343" evidence="1">
    <location>
        <begin position="21"/>
        <end position="156"/>
    </location>
</feature>
<name>A0AAV4EHI2_9GAST</name>
<sequence>MFKAVLLVIAAALPPTLVECTATEACKNLTKCIEDVINGTSGTMSYLYLTSKPATNASWTSTWSEICSTKSTRTQCTYNSTCTNSQTLNRARAARKKALAMCTDDGKKFFRRMYTHPDSCLGNFTKIKEIYNNNLRCKENGTKTITSEMTTQQKCQ</sequence>
<evidence type="ECO:0000256" key="1">
    <source>
        <dbReference type="SAM" id="SignalP"/>
    </source>
</evidence>